<name>A0A2S0RE68_9FLAO</name>
<dbReference type="RefSeq" id="WP_108370174.1">
    <property type="nucleotide sequence ID" value="NZ_CP028811.1"/>
</dbReference>
<feature type="chain" id="PRO_5015410018" evidence="1">
    <location>
        <begin position="23"/>
        <end position="188"/>
    </location>
</feature>
<dbReference type="Proteomes" id="UP000244193">
    <property type="component" value="Chromosome"/>
</dbReference>
<dbReference type="GO" id="GO:0005886">
    <property type="term" value="C:plasma membrane"/>
    <property type="evidence" value="ECO:0007669"/>
    <property type="project" value="InterPro"/>
</dbReference>
<dbReference type="EMBL" id="CP028811">
    <property type="protein sequence ID" value="AWA29590.1"/>
    <property type="molecule type" value="Genomic_DNA"/>
</dbReference>
<dbReference type="KEGG" id="fmg:HYN48_05530"/>
<evidence type="ECO:0000313" key="3">
    <source>
        <dbReference type="Proteomes" id="UP000244193"/>
    </source>
</evidence>
<evidence type="ECO:0000256" key="1">
    <source>
        <dbReference type="SAM" id="SignalP"/>
    </source>
</evidence>
<organism evidence="2 3">
    <name type="scientific">Flavobacterium magnum</name>
    <dbReference type="NCBI Taxonomy" id="2162713"/>
    <lineage>
        <taxon>Bacteria</taxon>
        <taxon>Pseudomonadati</taxon>
        <taxon>Bacteroidota</taxon>
        <taxon>Flavobacteriia</taxon>
        <taxon>Flavobacteriales</taxon>
        <taxon>Flavobacteriaceae</taxon>
        <taxon>Flavobacterium</taxon>
    </lineage>
</organism>
<dbReference type="InterPro" id="IPR010664">
    <property type="entry name" value="LipoPS_assembly_LptC-rel"/>
</dbReference>
<reference evidence="2 3" key="1">
    <citation type="submission" date="2018-04" db="EMBL/GenBank/DDBJ databases">
        <title>Genome sequencing of Flavobacterium sp. HYN0048.</title>
        <authorList>
            <person name="Yi H."/>
            <person name="Baek C."/>
        </authorList>
    </citation>
    <scope>NUCLEOTIDE SEQUENCE [LARGE SCALE GENOMIC DNA]</scope>
    <source>
        <strain evidence="2 3">HYN0048</strain>
    </source>
</reference>
<dbReference type="GO" id="GO:0015221">
    <property type="term" value="F:lipopolysaccharide transmembrane transporter activity"/>
    <property type="evidence" value="ECO:0007669"/>
    <property type="project" value="InterPro"/>
</dbReference>
<proteinExistence type="predicted"/>
<sequence>MTRKLKIQSLLLSFFAIPFLWSCESNFKDVQKFYFSEFMPTGEADSINLKYTDSGKITAVLASRRMLDYSTVKFPFTEFPKGIDLTLYDKNARKTFIKSDYAVSFKGTDMIDLRGNVRITSEAGQQLTTEQLYFDQKNEWFFTEKNFKFTDPKSGSTNGEGIDFNKDFTRVNFQKVNGLINESANTKL</sequence>
<accession>A0A2S0RE68</accession>
<dbReference type="Pfam" id="PF06835">
    <property type="entry name" value="LptC"/>
    <property type="match status" value="1"/>
</dbReference>
<protein>
    <submittedName>
        <fullName evidence="2">LPS export ABC transporter periplasmic protein LptC</fullName>
    </submittedName>
</protein>
<evidence type="ECO:0000313" key="2">
    <source>
        <dbReference type="EMBL" id="AWA29590.1"/>
    </source>
</evidence>
<gene>
    <name evidence="2" type="primary">lptC</name>
    <name evidence="2" type="ORF">HYN48_05530</name>
</gene>
<keyword evidence="3" id="KW-1185">Reference proteome</keyword>
<dbReference type="AlphaFoldDB" id="A0A2S0RE68"/>
<dbReference type="OrthoDB" id="1427074at2"/>
<dbReference type="NCBIfam" id="TIGR04409">
    <property type="entry name" value="LptC_YrbK"/>
    <property type="match status" value="1"/>
</dbReference>
<feature type="signal peptide" evidence="1">
    <location>
        <begin position="1"/>
        <end position="22"/>
    </location>
</feature>
<dbReference type="Gene3D" id="2.60.450.10">
    <property type="entry name" value="Lipopolysaccharide (LPS) transport protein A like domain"/>
    <property type="match status" value="1"/>
</dbReference>
<keyword evidence="1" id="KW-0732">Signal</keyword>
<dbReference type="InterPro" id="IPR026265">
    <property type="entry name" value="LptC"/>
</dbReference>